<proteinExistence type="predicted"/>
<gene>
    <name evidence="2" type="ORF">UFOVP1516_28</name>
    <name evidence="1" type="ORF">UFOVP887_16</name>
</gene>
<evidence type="ECO:0000313" key="1">
    <source>
        <dbReference type="EMBL" id="CAB4168930.1"/>
    </source>
</evidence>
<accession>A0A6J7XAF2</accession>
<dbReference type="EMBL" id="LR798364">
    <property type="protein sequence ID" value="CAB5226796.1"/>
    <property type="molecule type" value="Genomic_DNA"/>
</dbReference>
<name>A0A6J7XAF2_9CAUD</name>
<dbReference type="EMBL" id="LR796837">
    <property type="protein sequence ID" value="CAB4168930.1"/>
    <property type="molecule type" value="Genomic_DNA"/>
</dbReference>
<evidence type="ECO:0000313" key="2">
    <source>
        <dbReference type="EMBL" id="CAB5226796.1"/>
    </source>
</evidence>
<protein>
    <submittedName>
        <fullName evidence="2">Uncharacterized protein</fullName>
    </submittedName>
</protein>
<organism evidence="2">
    <name type="scientific">uncultured Caudovirales phage</name>
    <dbReference type="NCBI Taxonomy" id="2100421"/>
    <lineage>
        <taxon>Viruses</taxon>
        <taxon>Duplodnaviria</taxon>
        <taxon>Heunggongvirae</taxon>
        <taxon>Uroviricota</taxon>
        <taxon>Caudoviricetes</taxon>
        <taxon>Peduoviridae</taxon>
        <taxon>Maltschvirus</taxon>
        <taxon>Maltschvirus maltsch</taxon>
    </lineage>
</organism>
<reference evidence="2" key="1">
    <citation type="submission" date="2020-05" db="EMBL/GenBank/DDBJ databases">
        <authorList>
            <person name="Chiriac C."/>
            <person name="Salcher M."/>
            <person name="Ghai R."/>
            <person name="Kavagutti S V."/>
        </authorList>
    </citation>
    <scope>NUCLEOTIDE SEQUENCE</scope>
</reference>
<sequence>MVLIILVLKKPSNYEWLKHVANDSPIRKKDVEDIFNLTAGGLHSRIQKGNFPKAHYIAINKRRVPCRTYPNNLSFWKKSTILSEISKIEVLLLEKSV</sequence>